<dbReference type="PANTHER" id="PTHR12192">
    <property type="entry name" value="CATION TRANSPORT PROTEIN CHAC-RELATED"/>
    <property type="match status" value="1"/>
</dbReference>
<dbReference type="SUPFAM" id="SSF110857">
    <property type="entry name" value="Gamma-glutamyl cyclotransferase-like"/>
    <property type="match status" value="1"/>
</dbReference>
<evidence type="ECO:0000256" key="4">
    <source>
        <dbReference type="ARBA" id="ARBA00043195"/>
    </source>
</evidence>
<dbReference type="GO" id="GO:0006751">
    <property type="term" value="P:glutathione catabolic process"/>
    <property type="evidence" value="ECO:0007669"/>
    <property type="project" value="InterPro"/>
</dbReference>
<dbReference type="HOGENOM" id="CLU_070703_2_2_1"/>
<comment type="similarity">
    <text evidence="1">Belongs to the gamma-glutamylcyclotransferase family. ChaC subfamily.</text>
</comment>
<dbReference type="OMA" id="DHREKDG"/>
<dbReference type="CDD" id="cd06661">
    <property type="entry name" value="GGCT_like"/>
    <property type="match status" value="1"/>
</dbReference>
<evidence type="ECO:0000313" key="9">
    <source>
        <dbReference type="Proteomes" id="UP000014760"/>
    </source>
</evidence>
<dbReference type="AlphaFoldDB" id="R7U962"/>
<evidence type="ECO:0000256" key="2">
    <source>
        <dbReference type="ARBA" id="ARBA00012344"/>
    </source>
</evidence>
<dbReference type="Proteomes" id="UP000014760">
    <property type="component" value="Unassembled WGS sequence"/>
</dbReference>
<name>R7U962_CAPTE</name>
<dbReference type="InterPro" id="IPR006840">
    <property type="entry name" value="ChaC"/>
</dbReference>
<dbReference type="EnsemblMetazoa" id="CapteT2266">
    <property type="protein sequence ID" value="CapteP2266"/>
    <property type="gene ID" value="CapteG2266"/>
</dbReference>
<evidence type="ECO:0000256" key="5">
    <source>
        <dbReference type="ARBA" id="ARBA00045227"/>
    </source>
</evidence>
<dbReference type="PANTHER" id="PTHR12192:SF2">
    <property type="entry name" value="GLUTATHIONE-SPECIFIC GAMMA-GLUTAMYLCYCLOTRANSFERASE 2"/>
    <property type="match status" value="1"/>
</dbReference>
<gene>
    <name evidence="7" type="ORF">CAPTEDRAFT_2266</name>
</gene>
<proteinExistence type="inferred from homology"/>
<evidence type="ECO:0000256" key="3">
    <source>
        <dbReference type="ARBA" id="ARBA00023239"/>
    </source>
</evidence>
<dbReference type="EC" id="4.3.2.7" evidence="2"/>
<comment type="catalytic activity">
    <reaction evidence="6">
        <text>glutathione = L-cysteinylglycine + 5-oxo-L-proline</text>
        <dbReference type="Rhea" id="RHEA:47724"/>
        <dbReference type="ChEBI" id="CHEBI:57925"/>
        <dbReference type="ChEBI" id="CHEBI:58402"/>
        <dbReference type="ChEBI" id="CHEBI:61694"/>
        <dbReference type="EC" id="4.3.2.7"/>
    </reaction>
</comment>
<dbReference type="GO" id="GO:0005737">
    <property type="term" value="C:cytoplasm"/>
    <property type="evidence" value="ECO:0007669"/>
    <property type="project" value="TreeGrafter"/>
</dbReference>
<dbReference type="EMBL" id="AMQN01008651">
    <property type="status" value="NOT_ANNOTATED_CDS"/>
    <property type="molecule type" value="Genomic_DNA"/>
</dbReference>
<dbReference type="OrthoDB" id="1933483at2759"/>
<evidence type="ECO:0000256" key="6">
    <source>
        <dbReference type="ARBA" id="ARBA00048073"/>
    </source>
</evidence>
<evidence type="ECO:0000256" key="1">
    <source>
        <dbReference type="ARBA" id="ARBA00009662"/>
    </source>
</evidence>
<reference evidence="7 9" key="2">
    <citation type="journal article" date="2013" name="Nature">
        <title>Insights into bilaterian evolution from three spiralian genomes.</title>
        <authorList>
            <person name="Simakov O."/>
            <person name="Marletaz F."/>
            <person name="Cho S.J."/>
            <person name="Edsinger-Gonzales E."/>
            <person name="Havlak P."/>
            <person name="Hellsten U."/>
            <person name="Kuo D.H."/>
            <person name="Larsson T."/>
            <person name="Lv J."/>
            <person name="Arendt D."/>
            <person name="Savage R."/>
            <person name="Osoegawa K."/>
            <person name="de Jong P."/>
            <person name="Grimwood J."/>
            <person name="Chapman J.A."/>
            <person name="Shapiro H."/>
            <person name="Aerts A."/>
            <person name="Otillar R.P."/>
            <person name="Terry A.Y."/>
            <person name="Boore J.L."/>
            <person name="Grigoriev I.V."/>
            <person name="Lindberg D.R."/>
            <person name="Seaver E.C."/>
            <person name="Weisblat D.A."/>
            <person name="Putnam N.H."/>
            <person name="Rokhsar D.S."/>
        </authorList>
    </citation>
    <scope>NUCLEOTIDE SEQUENCE</scope>
    <source>
        <strain evidence="7 9">I ESC-2004</strain>
    </source>
</reference>
<reference evidence="9" key="1">
    <citation type="submission" date="2012-12" db="EMBL/GenBank/DDBJ databases">
        <authorList>
            <person name="Hellsten U."/>
            <person name="Grimwood J."/>
            <person name="Chapman J.A."/>
            <person name="Shapiro H."/>
            <person name="Aerts A."/>
            <person name="Otillar R.P."/>
            <person name="Terry A.Y."/>
            <person name="Boore J.L."/>
            <person name="Simakov O."/>
            <person name="Marletaz F."/>
            <person name="Cho S.-J."/>
            <person name="Edsinger-Gonzales E."/>
            <person name="Havlak P."/>
            <person name="Kuo D.-H."/>
            <person name="Larsson T."/>
            <person name="Lv J."/>
            <person name="Arendt D."/>
            <person name="Savage R."/>
            <person name="Osoegawa K."/>
            <person name="de Jong P."/>
            <person name="Lindberg D.R."/>
            <person name="Seaver E.C."/>
            <person name="Weisblat D.A."/>
            <person name="Putnam N.H."/>
            <person name="Grigoriev I.V."/>
            <person name="Rokhsar D.S."/>
        </authorList>
    </citation>
    <scope>NUCLEOTIDE SEQUENCE</scope>
    <source>
        <strain evidence="9">I ESC-2004</strain>
    </source>
</reference>
<keyword evidence="9" id="KW-1185">Reference proteome</keyword>
<dbReference type="InterPro" id="IPR036568">
    <property type="entry name" value="GGCT-like_sf"/>
</dbReference>
<dbReference type="EMBL" id="KB303655">
    <property type="protein sequence ID" value="ELU02890.1"/>
    <property type="molecule type" value="Genomic_DNA"/>
</dbReference>
<sequence>MWIFGYGSLIWKIDFPYRQKLIGFIEGFSRRFWQGSEDHRGVPGRPGRVVTLDRVWGMAFEIPPEDEERVRSHLDHREKGGYESISVTFNPQDTTFSPFDLDIYVGNEDNPFYLGPADIDEIAQQIYSTEGPSGKNTDYLLQLAAAMRQLVPEENDEHLFSLERKVRNLMSNTCAPLQNDMHDT</sequence>
<evidence type="ECO:0000313" key="7">
    <source>
        <dbReference type="EMBL" id="ELU02890.1"/>
    </source>
</evidence>
<dbReference type="FunCoup" id="R7U962">
    <property type="interactions" value="338"/>
</dbReference>
<dbReference type="Gene3D" id="3.10.490.10">
    <property type="entry name" value="Gamma-glutamyl cyclotransferase-like"/>
    <property type="match status" value="1"/>
</dbReference>
<reference evidence="8" key="3">
    <citation type="submission" date="2015-06" db="UniProtKB">
        <authorList>
            <consortium name="EnsemblMetazoa"/>
        </authorList>
    </citation>
    <scope>IDENTIFICATION</scope>
</reference>
<protein>
    <recommendedName>
        <fullName evidence="2">glutathione-specific gamma-glutamylcyclotransferase</fullName>
        <ecNumber evidence="2">4.3.2.7</ecNumber>
    </recommendedName>
    <alternativeName>
        <fullName evidence="4">Cation transport regulator-like protein 2</fullName>
    </alternativeName>
</protein>
<comment type="function">
    <text evidence="5">Catalyzes the cleavage of glutathione into 5-oxo-L-proline and a Cys-Gly dipeptide. Acts specifically on glutathione, but not on other gamma-glutamyl peptides.</text>
</comment>
<accession>R7U962</accession>
<dbReference type="GO" id="GO:0061928">
    <property type="term" value="F:glutathione specific gamma-glutamylcyclotransferase activity"/>
    <property type="evidence" value="ECO:0007669"/>
    <property type="project" value="UniProtKB-EC"/>
</dbReference>
<organism evidence="7">
    <name type="scientific">Capitella teleta</name>
    <name type="common">Polychaete worm</name>
    <dbReference type="NCBI Taxonomy" id="283909"/>
    <lineage>
        <taxon>Eukaryota</taxon>
        <taxon>Metazoa</taxon>
        <taxon>Spiralia</taxon>
        <taxon>Lophotrochozoa</taxon>
        <taxon>Annelida</taxon>
        <taxon>Polychaeta</taxon>
        <taxon>Sedentaria</taxon>
        <taxon>Scolecida</taxon>
        <taxon>Capitellidae</taxon>
        <taxon>Capitella</taxon>
    </lineage>
</organism>
<dbReference type="STRING" id="283909.R7U962"/>
<keyword evidence="3" id="KW-0456">Lyase</keyword>
<dbReference type="Pfam" id="PF04752">
    <property type="entry name" value="ChaC"/>
    <property type="match status" value="1"/>
</dbReference>
<evidence type="ECO:0000313" key="8">
    <source>
        <dbReference type="EnsemblMetazoa" id="CapteP2266"/>
    </source>
</evidence>
<dbReference type="InterPro" id="IPR013024">
    <property type="entry name" value="GGCT-like"/>
</dbReference>